<dbReference type="PANTHER" id="PTHR20882">
    <property type="entry name" value="CYTOPLASMIC TRNA 2-THIOLATION PROTEIN 2"/>
    <property type="match status" value="1"/>
</dbReference>
<gene>
    <name evidence="3" type="primary">NCS2</name>
    <name evidence="3" type="synonym">CTU2</name>
    <name evidence="4" type="ORF">BN869_000004515_1</name>
</gene>
<dbReference type="GO" id="GO:0005829">
    <property type="term" value="C:cytosol"/>
    <property type="evidence" value="ECO:0007669"/>
    <property type="project" value="TreeGrafter"/>
</dbReference>
<dbReference type="GO" id="GO:0002143">
    <property type="term" value="P:tRNA wobble position uridine thiolation"/>
    <property type="evidence" value="ECO:0007669"/>
    <property type="project" value="TreeGrafter"/>
</dbReference>
<dbReference type="AlphaFoldDB" id="A0A0B7JTS1"/>
<dbReference type="SUPFAM" id="SSF52402">
    <property type="entry name" value="Adenine nucleotide alpha hydrolases-like"/>
    <property type="match status" value="1"/>
</dbReference>
<evidence type="ECO:0000313" key="4">
    <source>
        <dbReference type="EMBL" id="CEO48458.1"/>
    </source>
</evidence>
<reference evidence="4" key="1">
    <citation type="submission" date="2015-01" db="EMBL/GenBank/DDBJ databases">
        <authorList>
            <person name="Durling Mikael"/>
        </authorList>
    </citation>
    <scope>NUCLEOTIDE SEQUENCE</scope>
</reference>
<dbReference type="EMBL" id="CDPU01000010">
    <property type="protein sequence ID" value="CEO48458.1"/>
    <property type="molecule type" value="Genomic_DNA"/>
</dbReference>
<evidence type="ECO:0000256" key="3">
    <source>
        <dbReference type="HAMAP-Rule" id="MF_03054"/>
    </source>
</evidence>
<dbReference type="GO" id="GO:0016783">
    <property type="term" value="F:sulfurtransferase activity"/>
    <property type="evidence" value="ECO:0007669"/>
    <property type="project" value="TreeGrafter"/>
</dbReference>
<sequence length="388" mass="42886">MPASTVSNPCARCKAEDAPFQLRTKPTCGNCFTEYIETKFVKRLAYLHKEVRTSSHLEPRRYVAGLSFGPSSSALVHLLDGYTHKQSKKKSSSTFEILAVHVDTDLSCSPERQDTPAQALMRNYSAKYPQLSFRCVHLSKVLDVQTVDWSALPLPRPEDGCSEPSKRLQQMFEKLPSVSSRADVLRLLVRHLLLDIAMQDEHYNTLLLGHTTTALAALSLCEVANGRGFAIPWQVNDGRFPVTIYDQTSGAEVKRTTYPIHYPLRELFKGEIDTYISVFPEIAALNPPNANGATATVVSHKDTSIEEVMARYFESVETPHAGIVANVVRTTGKLDRANASGTSCGLCGVVLDERGDSRWAGEMGDDYNPDGEPRLARLCYGCKRSVNG</sequence>
<name>A0A0B7JTS1_BIOOC</name>
<dbReference type="PANTHER" id="PTHR20882:SF14">
    <property type="entry name" value="CYTOPLASMIC TRNA 2-THIOLATION PROTEIN 2"/>
    <property type="match status" value="1"/>
</dbReference>
<comment type="pathway">
    <text evidence="3">tRNA modification; 5-methoxycarbonylmethyl-2-thiouridine-tRNA biosynthesis.</text>
</comment>
<comment type="subcellular location">
    <subcellularLocation>
        <location evidence="3">Cytoplasm</location>
    </subcellularLocation>
</comment>
<dbReference type="HAMAP" id="MF_03054">
    <property type="entry name" value="CTU2"/>
    <property type="match status" value="1"/>
</dbReference>
<keyword evidence="1 3" id="KW-0963">Cytoplasm</keyword>
<dbReference type="Gene3D" id="3.40.50.620">
    <property type="entry name" value="HUPs"/>
    <property type="match status" value="1"/>
</dbReference>
<dbReference type="GO" id="GO:0032447">
    <property type="term" value="P:protein urmylation"/>
    <property type="evidence" value="ECO:0007669"/>
    <property type="project" value="UniProtKB-UniRule"/>
</dbReference>
<evidence type="ECO:0000256" key="1">
    <source>
        <dbReference type="ARBA" id="ARBA00022490"/>
    </source>
</evidence>
<dbReference type="InterPro" id="IPR014729">
    <property type="entry name" value="Rossmann-like_a/b/a_fold"/>
</dbReference>
<dbReference type="GO" id="GO:0000049">
    <property type="term" value="F:tRNA binding"/>
    <property type="evidence" value="ECO:0007669"/>
    <property type="project" value="InterPro"/>
</dbReference>
<proteinExistence type="inferred from homology"/>
<dbReference type="InterPro" id="IPR019407">
    <property type="entry name" value="CTU2"/>
</dbReference>
<comment type="function">
    <text evidence="3">Plays a central role in 2-thiolation of mcm(5)S(2)U at tRNA wobble positions of tRNA(Lys), tRNA(Glu) and tRNA(Gln). May act by forming a heterodimer with NCS6 that ligates sulfur from thiocarboxylated URM1 onto the uridine of tRNAs at wobble position. Prior mcm(5) tRNA modification by the elongator complex is required for 2-thiolation. May also be involved in protein urmylation.</text>
</comment>
<dbReference type="UniPathway" id="UPA00988"/>
<evidence type="ECO:0000256" key="2">
    <source>
        <dbReference type="ARBA" id="ARBA00022694"/>
    </source>
</evidence>
<dbReference type="GO" id="GO:0016779">
    <property type="term" value="F:nucleotidyltransferase activity"/>
    <property type="evidence" value="ECO:0007669"/>
    <property type="project" value="UniProtKB-UniRule"/>
</dbReference>
<accession>A0A0B7JTS1</accession>
<organism evidence="4">
    <name type="scientific">Bionectria ochroleuca</name>
    <name type="common">Gliocladium roseum</name>
    <dbReference type="NCBI Taxonomy" id="29856"/>
    <lineage>
        <taxon>Eukaryota</taxon>
        <taxon>Fungi</taxon>
        <taxon>Dikarya</taxon>
        <taxon>Ascomycota</taxon>
        <taxon>Pezizomycotina</taxon>
        <taxon>Sordariomycetes</taxon>
        <taxon>Hypocreomycetidae</taxon>
        <taxon>Hypocreales</taxon>
        <taxon>Bionectriaceae</taxon>
        <taxon>Clonostachys</taxon>
    </lineage>
</organism>
<comment type="similarity">
    <text evidence="3">Belongs to the CTU2/NCS2 family.</text>
</comment>
<keyword evidence="2 3" id="KW-0819">tRNA processing</keyword>
<dbReference type="Pfam" id="PF10288">
    <property type="entry name" value="CTU2"/>
    <property type="match status" value="1"/>
</dbReference>
<protein>
    <recommendedName>
        <fullName evidence="3">Cytoplasmic tRNA 2-thiolation protein 2</fullName>
    </recommendedName>
</protein>